<feature type="domain" description="C2H2-type" evidence="16">
    <location>
        <begin position="299"/>
        <end position="326"/>
    </location>
</feature>
<feature type="domain" description="C2H2-type" evidence="16">
    <location>
        <begin position="271"/>
        <end position="298"/>
    </location>
</feature>
<dbReference type="SUPFAM" id="SSF57667">
    <property type="entry name" value="beta-beta-alpha zinc fingers"/>
    <property type="match status" value="2"/>
</dbReference>
<evidence type="ECO:0000259" key="16">
    <source>
        <dbReference type="PROSITE" id="PS50157"/>
    </source>
</evidence>
<keyword evidence="3 14" id="KW-0479">Metal-binding</keyword>
<dbReference type="InterPro" id="IPR036236">
    <property type="entry name" value="Znf_C2H2_sf"/>
</dbReference>
<comment type="subcellular location">
    <subcellularLocation>
        <location evidence="1 14">Nucleus</location>
    </subcellularLocation>
</comment>
<dbReference type="OMA" id="GEVEPMY"/>
<dbReference type="FunFam" id="3.30.160.60:FF:000324">
    <property type="entry name" value="Early growth response protein 4"/>
    <property type="match status" value="1"/>
</dbReference>
<evidence type="ECO:0000313" key="18">
    <source>
        <dbReference type="Proteomes" id="UP000028990"/>
    </source>
</evidence>
<dbReference type="SMART" id="SM00355">
    <property type="entry name" value="ZnF_C2H2"/>
    <property type="match status" value="3"/>
</dbReference>
<keyword evidence="5 13" id="KW-0863">Zinc-finger</keyword>
<evidence type="ECO:0000256" key="8">
    <source>
        <dbReference type="ARBA" id="ARBA00023125"/>
    </source>
</evidence>
<feature type="compositionally biased region" description="Low complexity" evidence="15">
    <location>
        <begin position="332"/>
        <end position="342"/>
    </location>
</feature>
<dbReference type="GO" id="GO:0005654">
    <property type="term" value="C:nucleoplasm"/>
    <property type="evidence" value="ECO:0007669"/>
    <property type="project" value="UniProtKB-ARBA"/>
</dbReference>
<proteinExistence type="inferred from homology"/>
<dbReference type="PROSITE" id="PS50157">
    <property type="entry name" value="ZINC_FINGER_C2H2_2"/>
    <property type="match status" value="3"/>
</dbReference>
<name>A0A091E460_FUKDA</name>
<keyword evidence="4" id="KW-0677">Repeat</keyword>
<sequence length="353" mass="38654">MTGKLAEKLPVTMSSLLNQLPDNLYPEEIPSALNLFSGSSDSVAHYNQMATENVMDIGLTNEKPNPELSYSGSFQPAPGNKTVTYLGKFAFDSPSNWCQDNIISLMSAGILGVPPASGALSTQTSTASSMVQPPQGDVEAMYPALPPYSNCGDLYSEPVSFHDPQGNPGLAYSPQDYQSAKPALDSNLFPMIPDYNLYHHPNDMGSIPEHKPFQGMDPIRVNPPPITPLETIKAFKDKQPHACPAEGCDRRFSRSDELTRHLRIHTGHKPFQCRICMRSFSRSDHLTTHIRTHTGEKPFACEFCGRKFARSDERKRHAKIHLKQKEKKAEKGGAPSASSAPSVSLAPVVTTCA</sequence>
<feature type="region of interest" description="Disordered" evidence="15">
    <location>
        <begin position="321"/>
        <end position="353"/>
    </location>
</feature>
<dbReference type="eggNOG" id="KOG1721">
    <property type="taxonomic scope" value="Eukaryota"/>
</dbReference>
<dbReference type="Pfam" id="PF00096">
    <property type="entry name" value="zf-C2H2"/>
    <property type="match status" value="3"/>
</dbReference>
<dbReference type="Proteomes" id="UP000028990">
    <property type="component" value="Unassembled WGS sequence"/>
</dbReference>
<keyword evidence="7 14" id="KW-0805">Transcription regulation</keyword>
<dbReference type="InterPro" id="IPR021849">
    <property type="entry name" value="EGR_N"/>
</dbReference>
<keyword evidence="8 14" id="KW-0238">DNA-binding</keyword>
<evidence type="ECO:0000256" key="14">
    <source>
        <dbReference type="RuleBase" id="RU363046"/>
    </source>
</evidence>
<dbReference type="PANTHER" id="PTHR23235">
    <property type="entry name" value="KRUEPPEL-LIKE TRANSCRIPTION FACTOR"/>
    <property type="match status" value="1"/>
</dbReference>
<dbReference type="PANTHER" id="PTHR23235:SF78">
    <property type="entry name" value="EARLY GROWTH RESPONSE PROTEIN 3"/>
    <property type="match status" value="1"/>
</dbReference>
<dbReference type="Pfam" id="PF11928">
    <property type="entry name" value="DUF3446"/>
    <property type="match status" value="1"/>
</dbReference>
<keyword evidence="18" id="KW-1185">Reference proteome</keyword>
<dbReference type="GO" id="GO:0000978">
    <property type="term" value="F:RNA polymerase II cis-regulatory region sequence-specific DNA binding"/>
    <property type="evidence" value="ECO:0007669"/>
    <property type="project" value="TreeGrafter"/>
</dbReference>
<evidence type="ECO:0000256" key="12">
    <source>
        <dbReference type="ARBA" id="ARBA00070720"/>
    </source>
</evidence>
<evidence type="ECO:0000256" key="6">
    <source>
        <dbReference type="ARBA" id="ARBA00022833"/>
    </source>
</evidence>
<comment type="similarity">
    <text evidence="2 14">Belongs to the EGR C2H2-type zinc-finger protein family.</text>
</comment>
<dbReference type="EMBL" id="KN120636">
    <property type="protein sequence ID" value="KFO38122.1"/>
    <property type="molecule type" value="Genomic_DNA"/>
</dbReference>
<dbReference type="AlphaFoldDB" id="A0A091E460"/>
<dbReference type="GO" id="GO:0008270">
    <property type="term" value="F:zinc ion binding"/>
    <property type="evidence" value="ECO:0007669"/>
    <property type="project" value="UniProtKB-KW"/>
</dbReference>
<accession>A0A091E460</accession>
<evidence type="ECO:0000256" key="4">
    <source>
        <dbReference type="ARBA" id="ARBA00022737"/>
    </source>
</evidence>
<evidence type="ECO:0000313" key="17">
    <source>
        <dbReference type="EMBL" id="KFO38122.1"/>
    </source>
</evidence>
<gene>
    <name evidence="17" type="ORF">H920_00517</name>
</gene>
<dbReference type="GO" id="GO:0048731">
    <property type="term" value="P:system development"/>
    <property type="evidence" value="ECO:0007669"/>
    <property type="project" value="UniProtKB-ARBA"/>
</dbReference>
<comment type="function">
    <text evidence="11">Probable transcription factor involved in muscle spindle development.</text>
</comment>
<evidence type="ECO:0000256" key="13">
    <source>
        <dbReference type="PROSITE-ProRule" id="PRU00042"/>
    </source>
</evidence>
<evidence type="ECO:0000256" key="7">
    <source>
        <dbReference type="ARBA" id="ARBA00023015"/>
    </source>
</evidence>
<evidence type="ECO:0000256" key="10">
    <source>
        <dbReference type="ARBA" id="ARBA00023242"/>
    </source>
</evidence>
<feature type="domain" description="C2H2-type" evidence="16">
    <location>
        <begin position="241"/>
        <end position="270"/>
    </location>
</feature>
<dbReference type="InterPro" id="IPR013087">
    <property type="entry name" value="Znf_C2H2_type"/>
</dbReference>
<evidence type="ECO:0000256" key="5">
    <source>
        <dbReference type="ARBA" id="ARBA00022771"/>
    </source>
</evidence>
<dbReference type="Gene3D" id="3.30.160.60">
    <property type="entry name" value="Classic Zinc Finger"/>
    <property type="match status" value="3"/>
</dbReference>
<dbReference type="GO" id="GO:0000981">
    <property type="term" value="F:DNA-binding transcription factor activity, RNA polymerase II-specific"/>
    <property type="evidence" value="ECO:0007669"/>
    <property type="project" value="TreeGrafter"/>
</dbReference>
<keyword evidence="10 14" id="KW-0539">Nucleus</keyword>
<keyword evidence="6 14" id="KW-0862">Zinc</keyword>
<evidence type="ECO:0000256" key="9">
    <source>
        <dbReference type="ARBA" id="ARBA00023163"/>
    </source>
</evidence>
<dbReference type="OrthoDB" id="8197458at2759"/>
<evidence type="ECO:0000256" key="11">
    <source>
        <dbReference type="ARBA" id="ARBA00055571"/>
    </source>
</evidence>
<protein>
    <recommendedName>
        <fullName evidence="12">Early growth response protein 3</fullName>
    </recommendedName>
</protein>
<evidence type="ECO:0000256" key="15">
    <source>
        <dbReference type="SAM" id="MobiDB-lite"/>
    </source>
</evidence>
<dbReference type="FunFam" id="3.30.160.60:FF:000392">
    <property type="entry name" value="early growth response protein 3"/>
    <property type="match status" value="1"/>
</dbReference>
<reference evidence="17 18" key="1">
    <citation type="submission" date="2013-11" db="EMBL/GenBank/DDBJ databases">
        <title>The Damaraland mole rat (Fukomys damarensis) genome and evolution of African mole rats.</title>
        <authorList>
            <person name="Gladyshev V.N."/>
            <person name="Fang X."/>
        </authorList>
    </citation>
    <scope>NUCLEOTIDE SEQUENCE [LARGE SCALE GENOMIC DNA]</scope>
    <source>
        <tissue evidence="17">Liver</tissue>
    </source>
</reference>
<dbReference type="STRING" id="885580.ENSFDAP00000000886"/>
<keyword evidence="9 14" id="KW-0804">Transcription</keyword>
<evidence type="ECO:0000256" key="2">
    <source>
        <dbReference type="ARBA" id="ARBA00005682"/>
    </source>
</evidence>
<dbReference type="PROSITE" id="PS00028">
    <property type="entry name" value="ZINC_FINGER_C2H2_1"/>
    <property type="match status" value="3"/>
</dbReference>
<dbReference type="FunFam" id="3.30.160.60:FF:000419">
    <property type="entry name" value="Early growth response protein 4"/>
    <property type="match status" value="1"/>
</dbReference>
<evidence type="ECO:0000256" key="1">
    <source>
        <dbReference type="ARBA" id="ARBA00004123"/>
    </source>
</evidence>
<organism evidence="17 18">
    <name type="scientific">Fukomys damarensis</name>
    <name type="common">Damaraland mole rat</name>
    <name type="synonym">Cryptomys damarensis</name>
    <dbReference type="NCBI Taxonomy" id="885580"/>
    <lineage>
        <taxon>Eukaryota</taxon>
        <taxon>Metazoa</taxon>
        <taxon>Chordata</taxon>
        <taxon>Craniata</taxon>
        <taxon>Vertebrata</taxon>
        <taxon>Euteleostomi</taxon>
        <taxon>Mammalia</taxon>
        <taxon>Eutheria</taxon>
        <taxon>Euarchontoglires</taxon>
        <taxon>Glires</taxon>
        <taxon>Rodentia</taxon>
        <taxon>Hystricomorpha</taxon>
        <taxon>Bathyergidae</taxon>
        <taxon>Fukomys</taxon>
    </lineage>
</organism>
<evidence type="ECO:0000256" key="3">
    <source>
        <dbReference type="ARBA" id="ARBA00022723"/>
    </source>
</evidence>